<feature type="region of interest" description="Disordered" evidence="1">
    <location>
        <begin position="132"/>
        <end position="226"/>
    </location>
</feature>
<accession>B6QBT8</accession>
<feature type="region of interest" description="Disordered" evidence="1">
    <location>
        <begin position="1"/>
        <end position="27"/>
    </location>
</feature>
<feature type="region of interest" description="Disordered" evidence="1">
    <location>
        <begin position="492"/>
        <end position="827"/>
    </location>
</feature>
<dbReference type="HOGENOM" id="CLU_342611_0_0_1"/>
<dbReference type="VEuPathDB" id="FungiDB:PMAA_066040"/>
<feature type="compositionally biased region" description="Polar residues" evidence="1">
    <location>
        <begin position="532"/>
        <end position="555"/>
    </location>
</feature>
<feature type="compositionally biased region" description="Basic and acidic residues" evidence="1">
    <location>
        <begin position="206"/>
        <end position="226"/>
    </location>
</feature>
<feature type="compositionally biased region" description="Acidic residues" evidence="1">
    <location>
        <begin position="735"/>
        <end position="750"/>
    </location>
</feature>
<evidence type="ECO:0000313" key="2">
    <source>
        <dbReference type="EMBL" id="EEA25498.1"/>
    </source>
</evidence>
<sequence length="827" mass="91761">MNAASSLGLPAMEDPFTDTMEMASPYNGHVDDFEIDIDIMEDQPANIDNDFDVQDATPDGASGEFNHDADMMEDVPEMTVTDTSTYNNDGNMQYADSTFFTTQEPVESEMVDEEYEENTETVPTSFETFATQQEGIKPEDSAELVNDQQANEGEGKDEEQQIVEEAADEVQSDMQEIAGQEATEKGQAETEVDAPHVVTESEVESATEHHPETTAEDNKDVEEVNEHTSVIEPGAEDDTAEEVVAVQNDGPNDLPPAGETEGAVESAHDSTGQTTYIHPVKVIYQESEISMFPPRHGNTSETYFLADEGLAYENIDRLFKECRAILGDHASNEDSLVFHIDSLSIELSEDNIHVSKFTLSQIVDTYLHLCRNSGIEQPEPLYLTLNTRAHLSSELTALLDAAKEGKGISDIQTWEEEYEHDETEDASEQHGDEHDYHAEEEIQKERLDNELAESRHHEDEIREDAEHDIQDRTVGAQELDQAGVEATDLQQYHNEEVDGELHTANDKSHTLAETQADLETLDNVEENEDLHISNQEPTAETGYQQQDDSSTNIGQAKTIPGDAGLVDDGNQEYPDNEHSVVPDTLDPHVEQNDGREDAITEKKDITTEPTQTSADVTAAEQYNETGGYGDEETAEQEEAVEQEEGEYDEDAGEENYEDYVEEEEEYHHDAAEIEEEYNDGSYVADQFDEASSKTVSASNEPIDKNDNLLDNLQTGTKADATESLDYTQDIPDLPDLPDDDLLDLDDDIFADTEQVTHRETEDSNGANASQIDDGHDASVEKATPIDDNQSVQLKRQGSTVGKRSRSDEEEELDFGVPSPGAKRTRAS</sequence>
<feature type="compositionally biased region" description="Polar residues" evidence="1">
    <location>
        <begin position="607"/>
        <end position="624"/>
    </location>
</feature>
<feature type="compositionally biased region" description="Basic and acidic residues" evidence="1">
    <location>
        <begin position="575"/>
        <end position="606"/>
    </location>
</feature>
<keyword evidence="3" id="KW-1185">Reference proteome</keyword>
<dbReference type="EMBL" id="DS995900">
    <property type="protein sequence ID" value="EEA25498.1"/>
    <property type="molecule type" value="Genomic_DNA"/>
</dbReference>
<feature type="compositionally biased region" description="Polar residues" evidence="1">
    <location>
        <begin position="786"/>
        <end position="801"/>
    </location>
</feature>
<feature type="region of interest" description="Disordered" evidence="1">
    <location>
        <begin position="445"/>
        <end position="469"/>
    </location>
</feature>
<reference evidence="3" key="1">
    <citation type="journal article" date="2015" name="Genome Announc.">
        <title>Genome sequence of the AIDS-associated pathogen Penicillium marneffei (ATCC18224) and its near taxonomic relative Talaromyces stipitatus (ATCC10500).</title>
        <authorList>
            <person name="Nierman W.C."/>
            <person name="Fedorova-Abrams N.D."/>
            <person name="Andrianopoulos A."/>
        </authorList>
    </citation>
    <scope>NUCLEOTIDE SEQUENCE [LARGE SCALE GENOMIC DNA]</scope>
    <source>
        <strain evidence="3">ATCC 18224 / CBS 334.59 / QM 7333</strain>
    </source>
</reference>
<feature type="region of interest" description="Disordered" evidence="1">
    <location>
        <begin position="247"/>
        <end position="272"/>
    </location>
</feature>
<proteinExistence type="predicted"/>
<dbReference type="AlphaFoldDB" id="B6QBT8"/>
<name>B6QBT8_TALMQ</name>
<feature type="compositionally biased region" description="Acidic residues" evidence="1">
    <location>
        <begin position="155"/>
        <end position="171"/>
    </location>
</feature>
<feature type="compositionally biased region" description="Basic and acidic residues" evidence="1">
    <location>
        <begin position="493"/>
        <end position="510"/>
    </location>
</feature>
<dbReference type="OrthoDB" id="5339076at2759"/>
<evidence type="ECO:0000313" key="3">
    <source>
        <dbReference type="Proteomes" id="UP000001294"/>
    </source>
</evidence>
<dbReference type="Proteomes" id="UP000001294">
    <property type="component" value="Unassembled WGS sequence"/>
</dbReference>
<evidence type="ECO:0000256" key="1">
    <source>
        <dbReference type="SAM" id="MobiDB-lite"/>
    </source>
</evidence>
<feature type="compositionally biased region" description="Acidic residues" evidence="1">
    <location>
        <begin position="519"/>
        <end position="528"/>
    </location>
</feature>
<protein>
    <submittedName>
        <fullName evidence="2">Conserved glutamic acid-rich protein</fullName>
    </submittedName>
</protein>
<dbReference type="PhylomeDB" id="B6QBT8"/>
<dbReference type="InterPro" id="IPR018822">
    <property type="entry name" value="UPF0646"/>
</dbReference>
<gene>
    <name evidence="2" type="ORF">PMAA_066040</name>
</gene>
<organism evidence="2 3">
    <name type="scientific">Talaromyces marneffei (strain ATCC 18224 / CBS 334.59 / QM 7333)</name>
    <name type="common">Penicillium marneffei</name>
    <dbReference type="NCBI Taxonomy" id="441960"/>
    <lineage>
        <taxon>Eukaryota</taxon>
        <taxon>Fungi</taxon>
        <taxon>Dikarya</taxon>
        <taxon>Ascomycota</taxon>
        <taxon>Pezizomycotina</taxon>
        <taxon>Eurotiomycetes</taxon>
        <taxon>Eurotiomycetidae</taxon>
        <taxon>Eurotiales</taxon>
        <taxon>Trichocomaceae</taxon>
        <taxon>Talaromyces</taxon>
        <taxon>Talaromyces sect. Talaromyces</taxon>
    </lineage>
</organism>
<dbReference type="Pfam" id="PF10336">
    <property type="entry name" value="DUF2420"/>
    <property type="match status" value="1"/>
</dbReference>
<feature type="compositionally biased region" description="Acidic residues" evidence="1">
    <location>
        <begin position="629"/>
        <end position="664"/>
    </location>
</feature>
<feature type="region of interest" description="Disordered" evidence="1">
    <location>
        <begin position="48"/>
        <end position="68"/>
    </location>
</feature>